<keyword evidence="2 3" id="KW-0378">Hydrolase</keyword>
<organism evidence="3 4">
    <name type="scientific">Shewanella litorisediminis</name>
    <dbReference type="NCBI Taxonomy" id="1173586"/>
    <lineage>
        <taxon>Bacteria</taxon>
        <taxon>Pseudomonadati</taxon>
        <taxon>Pseudomonadota</taxon>
        <taxon>Gammaproteobacteria</taxon>
        <taxon>Alteromonadales</taxon>
        <taxon>Shewanellaceae</taxon>
        <taxon>Shewanella</taxon>
    </lineage>
</organism>
<dbReference type="Gene3D" id="3.20.20.140">
    <property type="entry name" value="Metal-dependent hydrolases"/>
    <property type="match status" value="1"/>
</dbReference>
<dbReference type="Proteomes" id="UP000596252">
    <property type="component" value="Chromosome"/>
</dbReference>
<reference evidence="3 4" key="1">
    <citation type="journal article" date="2012" name="Antonie Van Leeuwenhoek">
        <title>Shewanella litorisediminis sp. nov., a gammaproteobacterium isolated from a tidal flat sediment.</title>
        <authorList>
            <person name="Lee M.H."/>
            <person name="Yoon J.H."/>
        </authorList>
    </citation>
    <scope>NUCLEOTIDE SEQUENCE [LARGE SCALE GENOMIC DNA]</scope>
    <source>
        <strain evidence="3 4">SMK1-12</strain>
    </source>
</reference>
<dbReference type="PROSITE" id="PS01137">
    <property type="entry name" value="TATD_1"/>
    <property type="match status" value="1"/>
</dbReference>
<dbReference type="InterPro" id="IPR032466">
    <property type="entry name" value="Metal_Hydrolase"/>
</dbReference>
<comment type="similarity">
    <text evidence="1">Belongs to the metallo-dependent hydrolases superfamily. TatD-type hydrolase family.</text>
</comment>
<dbReference type="Pfam" id="PF01026">
    <property type="entry name" value="TatD_DNase"/>
    <property type="match status" value="1"/>
</dbReference>
<dbReference type="EMBL" id="CP069213">
    <property type="protein sequence ID" value="QRH02714.1"/>
    <property type="molecule type" value="Genomic_DNA"/>
</dbReference>
<dbReference type="PIRSF" id="PIRSF005902">
    <property type="entry name" value="DNase_TatD"/>
    <property type="match status" value="1"/>
</dbReference>
<keyword evidence="4" id="KW-1185">Reference proteome</keyword>
<dbReference type="PANTHER" id="PTHR46124">
    <property type="entry name" value="D-AMINOACYL-TRNA DEACYLASE"/>
    <property type="match status" value="1"/>
</dbReference>
<evidence type="ECO:0000313" key="4">
    <source>
        <dbReference type="Proteomes" id="UP000596252"/>
    </source>
</evidence>
<dbReference type="InterPro" id="IPR001130">
    <property type="entry name" value="TatD-like"/>
</dbReference>
<protein>
    <submittedName>
        <fullName evidence="3">TatD family hydrolase</fullName>
    </submittedName>
</protein>
<dbReference type="GO" id="GO:0016787">
    <property type="term" value="F:hydrolase activity"/>
    <property type="evidence" value="ECO:0007669"/>
    <property type="project" value="UniProtKB-KW"/>
</dbReference>
<evidence type="ECO:0000256" key="2">
    <source>
        <dbReference type="ARBA" id="ARBA00022801"/>
    </source>
</evidence>
<evidence type="ECO:0000256" key="1">
    <source>
        <dbReference type="ARBA" id="ARBA00009275"/>
    </source>
</evidence>
<dbReference type="PANTHER" id="PTHR46124:SF3">
    <property type="entry name" value="HYDROLASE"/>
    <property type="match status" value="1"/>
</dbReference>
<gene>
    <name evidence="3" type="ORF">JQC75_04640</name>
</gene>
<dbReference type="RefSeq" id="WP_203326303.1">
    <property type="nucleotide sequence ID" value="NZ_CP069213.1"/>
</dbReference>
<evidence type="ECO:0000313" key="3">
    <source>
        <dbReference type="EMBL" id="QRH02714.1"/>
    </source>
</evidence>
<proteinExistence type="inferred from homology"/>
<sequence length="260" mass="28891">MTASLRLIDSHAHLDFPEFDHDRDALFAAMAKANITTCIIPGVSPVHWDRQLQVAHQYACPYGLGLHPWYVDAHWPKAIDALSERLDNCSGDKKLVAVGECGLDKMHGENWHWQLPALEAQLLLASKHQLPVILHSVKSHDPLISMLSSHSLPRRGVIHGFYGSVEIAKRYIELGYLLGVGGLLLNEDAKKLHKVVETLPIESFICETDSPAMTPKSAKGSRNSPLLIGQIVTKMAHLQKKSNVLISERLLSNVLQLFEL</sequence>
<dbReference type="SUPFAM" id="SSF51556">
    <property type="entry name" value="Metallo-dependent hydrolases"/>
    <property type="match status" value="1"/>
</dbReference>
<dbReference type="InterPro" id="IPR018228">
    <property type="entry name" value="DNase_TatD-rel_CS"/>
</dbReference>
<name>A0ABX7G5T1_9GAMM</name>
<accession>A0ABX7G5T1</accession>
<dbReference type="CDD" id="cd01310">
    <property type="entry name" value="TatD_DNAse"/>
    <property type="match status" value="1"/>
</dbReference>